<organism evidence="3 4">
    <name type="scientific">Thiomicrorhabdus lithotrophica</name>
    <dbReference type="NCBI Taxonomy" id="2949997"/>
    <lineage>
        <taxon>Bacteria</taxon>
        <taxon>Pseudomonadati</taxon>
        <taxon>Pseudomonadota</taxon>
        <taxon>Gammaproteobacteria</taxon>
        <taxon>Thiotrichales</taxon>
        <taxon>Piscirickettsiaceae</taxon>
        <taxon>Thiomicrorhabdus</taxon>
    </lineage>
</organism>
<keyword evidence="1" id="KW-0472">Membrane</keyword>
<dbReference type="EMBL" id="CP102381">
    <property type="protein sequence ID" value="WEJ62775.1"/>
    <property type="molecule type" value="Genomic_DNA"/>
</dbReference>
<dbReference type="RefSeq" id="WP_275595031.1">
    <property type="nucleotide sequence ID" value="NZ_CP102381.1"/>
</dbReference>
<accession>A0ABY8CDM8</accession>
<evidence type="ECO:0000313" key="3">
    <source>
        <dbReference type="EMBL" id="WEJ62775.1"/>
    </source>
</evidence>
<feature type="signal peptide" evidence="2">
    <location>
        <begin position="1"/>
        <end position="22"/>
    </location>
</feature>
<evidence type="ECO:0000256" key="1">
    <source>
        <dbReference type="SAM" id="Phobius"/>
    </source>
</evidence>
<evidence type="ECO:0000256" key="2">
    <source>
        <dbReference type="SAM" id="SignalP"/>
    </source>
</evidence>
<keyword evidence="1" id="KW-1133">Transmembrane helix</keyword>
<keyword evidence="4" id="KW-1185">Reference proteome</keyword>
<feature type="transmembrane region" description="Helical" evidence="1">
    <location>
        <begin position="363"/>
        <end position="387"/>
    </location>
</feature>
<evidence type="ECO:0008006" key="5">
    <source>
        <dbReference type="Google" id="ProtNLM"/>
    </source>
</evidence>
<keyword evidence="1" id="KW-0812">Transmembrane</keyword>
<gene>
    <name evidence="3" type="ORF">NR989_00590</name>
</gene>
<reference evidence="3 4" key="1">
    <citation type="submission" date="2022-06" db="EMBL/GenBank/DDBJ databases">
        <title>Thiomicrohabdus sp. nov, an obligately chemolithoautotrophic, sulfur-oxidizing bacterium isolated from beach of Guanyin Mountain. Amoy.</title>
        <authorList>
            <person name="Zhu H."/>
        </authorList>
    </citation>
    <scope>NUCLEOTIDE SEQUENCE [LARGE SCALE GENOMIC DNA]</scope>
    <source>
        <strain evidence="3 4">XGS-01</strain>
    </source>
</reference>
<protein>
    <recommendedName>
        <fullName evidence="5">Oxygen tolerance protein BatD</fullName>
    </recommendedName>
</protein>
<evidence type="ECO:0000313" key="4">
    <source>
        <dbReference type="Proteomes" id="UP001222275"/>
    </source>
</evidence>
<name>A0ABY8CDM8_9GAMM</name>
<dbReference type="Proteomes" id="UP001222275">
    <property type="component" value="Chromosome"/>
</dbReference>
<keyword evidence="2" id="KW-0732">Signal</keyword>
<feature type="chain" id="PRO_5045307929" description="Oxygen tolerance protein BatD" evidence="2">
    <location>
        <begin position="23"/>
        <end position="527"/>
    </location>
</feature>
<sequence>MVKFGLAILFSSWFLVLNVAQAIEIQPSSVNYSKLVQKNLSIKVKIRPEKVQLGEPVTLVIEGEQLAKSVVKIDWSVFTQDFVIDDINQGSNLLRVRLYPLKTGQFTIKAQAAGAIKIPETIVSVEENPGVQVDWSSPQAVLYSQQQAIWQADVKVSNPAFLIELQSREEQENQGVVVHLFKENLMASYEMPTVFEAQVLTLSSPVIEVKNTTNRRWKFFDYPQEVQLQPLPSFLPVSVAVGQLEWEIKPLKHFYQNGELDYWQWQLNGHGLTGDYLKAVAYQLVSQLQHSEEVSWLSESMSLEQTFDEHGMLSKLQVQVPYRINQPGLVTFPELVLRVFNPQTGKVKQQTFNQSMALVMPAWIVWVVQWIALLLVLFGLFLVLFLIKQAWYNQKLVKAIRHALSPQDIWFAMQTWQNHQAWHQTPSAVDKSTSIGLWQQWYLDAYAANEKQIQTTQRLVNLLNKALFSESTNNKDGYDRSGLQRVEAELFTVAVEWSARQSVWPSFAQIKRYLLQIKQQLSNTVSR</sequence>
<proteinExistence type="predicted"/>